<dbReference type="NCBIfam" id="TIGR01280">
    <property type="entry name" value="xseB"/>
    <property type="match status" value="1"/>
</dbReference>
<dbReference type="NCBIfam" id="NF002139">
    <property type="entry name" value="PRK00977.1-3"/>
    <property type="match status" value="1"/>
</dbReference>
<evidence type="ECO:0000256" key="4">
    <source>
        <dbReference type="ARBA" id="ARBA00022801"/>
    </source>
</evidence>
<dbReference type="RefSeq" id="WP_344449900.1">
    <property type="nucleotide sequence ID" value="NZ_BAAATZ010000006.1"/>
</dbReference>
<evidence type="ECO:0000313" key="8">
    <source>
        <dbReference type="Proteomes" id="UP001501842"/>
    </source>
</evidence>
<dbReference type="SUPFAM" id="SSF116842">
    <property type="entry name" value="XseB-like"/>
    <property type="match status" value="1"/>
</dbReference>
<evidence type="ECO:0000256" key="2">
    <source>
        <dbReference type="ARBA" id="ARBA00022490"/>
    </source>
</evidence>
<dbReference type="Proteomes" id="UP001501842">
    <property type="component" value="Unassembled WGS sequence"/>
</dbReference>
<proteinExistence type="inferred from homology"/>
<dbReference type="EMBL" id="BAAATZ010000006">
    <property type="protein sequence ID" value="GAA2723547.1"/>
    <property type="molecule type" value="Genomic_DNA"/>
</dbReference>
<dbReference type="HAMAP" id="MF_00337">
    <property type="entry name" value="Exonuc_7_S"/>
    <property type="match status" value="1"/>
</dbReference>
<dbReference type="Gene3D" id="1.10.287.1040">
    <property type="entry name" value="Exonuclease VII, small subunit"/>
    <property type="match status" value="1"/>
</dbReference>
<keyword evidence="4 6" id="KW-0378">Hydrolase</keyword>
<evidence type="ECO:0000256" key="3">
    <source>
        <dbReference type="ARBA" id="ARBA00022722"/>
    </source>
</evidence>
<gene>
    <name evidence="6" type="primary">xseB</name>
    <name evidence="7" type="ORF">GCM10010439_19120</name>
</gene>
<dbReference type="PANTHER" id="PTHR34137">
    <property type="entry name" value="EXODEOXYRIBONUCLEASE 7 SMALL SUBUNIT"/>
    <property type="match status" value="1"/>
</dbReference>
<accession>A0ABP6GGY9</accession>
<comment type="function">
    <text evidence="6">Bidirectionally degrades single-stranded DNA into large acid-insoluble oligonucleotides, which are then degraded further into small acid-soluble oligonucleotides.</text>
</comment>
<evidence type="ECO:0000256" key="5">
    <source>
        <dbReference type="ARBA" id="ARBA00022839"/>
    </source>
</evidence>
<keyword evidence="2 6" id="KW-0963">Cytoplasm</keyword>
<reference evidence="8" key="1">
    <citation type="journal article" date="2019" name="Int. J. Syst. Evol. Microbiol.">
        <title>The Global Catalogue of Microorganisms (GCM) 10K type strain sequencing project: providing services to taxonomists for standard genome sequencing and annotation.</title>
        <authorList>
            <consortium name="The Broad Institute Genomics Platform"/>
            <consortium name="The Broad Institute Genome Sequencing Center for Infectious Disease"/>
            <person name="Wu L."/>
            <person name="Ma J."/>
        </authorList>
    </citation>
    <scope>NUCLEOTIDE SEQUENCE [LARGE SCALE GENOMIC DNA]</scope>
    <source>
        <strain evidence="8">JCM 8201</strain>
    </source>
</reference>
<keyword evidence="8" id="KW-1185">Reference proteome</keyword>
<comment type="subunit">
    <text evidence="6">Heterooligomer composed of large and small subunits.</text>
</comment>
<name>A0ABP6GGY9_9ACTN</name>
<organism evidence="7 8">
    <name type="scientific">Actinocorallia aurantiaca</name>
    <dbReference type="NCBI Taxonomy" id="46204"/>
    <lineage>
        <taxon>Bacteria</taxon>
        <taxon>Bacillati</taxon>
        <taxon>Actinomycetota</taxon>
        <taxon>Actinomycetes</taxon>
        <taxon>Streptosporangiales</taxon>
        <taxon>Thermomonosporaceae</taxon>
        <taxon>Actinocorallia</taxon>
    </lineage>
</organism>
<comment type="caution">
    <text evidence="7">The sequence shown here is derived from an EMBL/GenBank/DDBJ whole genome shotgun (WGS) entry which is preliminary data.</text>
</comment>
<protein>
    <recommendedName>
        <fullName evidence="6">Exodeoxyribonuclease 7 small subunit</fullName>
        <ecNumber evidence="6">3.1.11.6</ecNumber>
    </recommendedName>
    <alternativeName>
        <fullName evidence="6">Exodeoxyribonuclease VII small subunit</fullName>
        <shortName evidence="6">Exonuclease VII small subunit</shortName>
    </alternativeName>
</protein>
<dbReference type="InterPro" id="IPR003761">
    <property type="entry name" value="Exonuc_VII_S"/>
</dbReference>
<keyword evidence="5 6" id="KW-0269">Exonuclease</keyword>
<dbReference type="PANTHER" id="PTHR34137:SF1">
    <property type="entry name" value="EXODEOXYRIBONUCLEASE 7 SMALL SUBUNIT"/>
    <property type="match status" value="1"/>
</dbReference>
<comment type="subcellular location">
    <subcellularLocation>
        <location evidence="6">Cytoplasm</location>
    </subcellularLocation>
</comment>
<keyword evidence="3 6" id="KW-0540">Nuclease</keyword>
<evidence type="ECO:0000256" key="1">
    <source>
        <dbReference type="ARBA" id="ARBA00009998"/>
    </source>
</evidence>
<sequence>MSEETLSYEKARDELAEVVKRLEAGGLALEESLALWERGERLAGICEEWLEGARARLAAVMAPQPGRDEAPF</sequence>
<dbReference type="InterPro" id="IPR037004">
    <property type="entry name" value="Exonuc_VII_ssu_sf"/>
</dbReference>
<dbReference type="PIRSF" id="PIRSF006488">
    <property type="entry name" value="Exonuc_VII_S"/>
    <property type="match status" value="1"/>
</dbReference>
<comment type="similarity">
    <text evidence="1 6">Belongs to the XseB family.</text>
</comment>
<dbReference type="Pfam" id="PF02609">
    <property type="entry name" value="Exonuc_VII_S"/>
    <property type="match status" value="1"/>
</dbReference>
<evidence type="ECO:0000256" key="6">
    <source>
        <dbReference type="HAMAP-Rule" id="MF_00337"/>
    </source>
</evidence>
<evidence type="ECO:0000313" key="7">
    <source>
        <dbReference type="EMBL" id="GAA2723547.1"/>
    </source>
</evidence>
<dbReference type="EC" id="3.1.11.6" evidence="6"/>
<comment type="catalytic activity">
    <reaction evidence="6">
        <text>Exonucleolytic cleavage in either 5'- to 3'- or 3'- to 5'-direction to yield nucleoside 5'-phosphates.</text>
        <dbReference type="EC" id="3.1.11.6"/>
    </reaction>
</comment>